<name>A0A9W8J2Z8_9AGAR</name>
<proteinExistence type="predicted"/>
<dbReference type="AlphaFoldDB" id="A0A9W8J2Z8"/>
<organism evidence="1 2">
    <name type="scientific">Candolleomyces eurysporus</name>
    <dbReference type="NCBI Taxonomy" id="2828524"/>
    <lineage>
        <taxon>Eukaryota</taxon>
        <taxon>Fungi</taxon>
        <taxon>Dikarya</taxon>
        <taxon>Basidiomycota</taxon>
        <taxon>Agaricomycotina</taxon>
        <taxon>Agaricomycetes</taxon>
        <taxon>Agaricomycetidae</taxon>
        <taxon>Agaricales</taxon>
        <taxon>Agaricineae</taxon>
        <taxon>Psathyrellaceae</taxon>
        <taxon>Candolleomyces</taxon>
    </lineage>
</organism>
<feature type="non-terminal residue" evidence="1">
    <location>
        <position position="129"/>
    </location>
</feature>
<gene>
    <name evidence="1" type="ORF">H1R20_g12203</name>
</gene>
<protein>
    <submittedName>
        <fullName evidence="1">Uncharacterized protein</fullName>
    </submittedName>
</protein>
<evidence type="ECO:0000313" key="2">
    <source>
        <dbReference type="Proteomes" id="UP001140091"/>
    </source>
</evidence>
<keyword evidence="2" id="KW-1185">Reference proteome</keyword>
<dbReference type="OrthoDB" id="2928561at2759"/>
<dbReference type="EMBL" id="JANBPK010001201">
    <property type="protein sequence ID" value="KAJ2924898.1"/>
    <property type="molecule type" value="Genomic_DNA"/>
</dbReference>
<evidence type="ECO:0000313" key="1">
    <source>
        <dbReference type="EMBL" id="KAJ2924898.1"/>
    </source>
</evidence>
<dbReference type="Proteomes" id="UP001140091">
    <property type="component" value="Unassembled WGS sequence"/>
</dbReference>
<sequence length="129" mass="14329">MSGASYFRNARNFVAKNTTFNTYVSGIDALQFLYEHAATGAMRDSDKRYPPPMCHPRTREVVIVRIKDWYGFQTRGDKPIMWVHAPAGYGKTAIAGTVSKLLKEVEGLDFSPLGATFHSGRTSQIVAGR</sequence>
<comment type="caution">
    <text evidence="1">The sequence shown here is derived from an EMBL/GenBank/DDBJ whole genome shotgun (WGS) entry which is preliminary data.</text>
</comment>
<accession>A0A9W8J2Z8</accession>
<reference evidence="1" key="1">
    <citation type="submission" date="2022-06" db="EMBL/GenBank/DDBJ databases">
        <title>Genome Sequence of Candolleomyces eurysporus.</title>
        <authorList>
            <person name="Buettner E."/>
        </authorList>
    </citation>
    <scope>NUCLEOTIDE SEQUENCE</scope>
    <source>
        <strain evidence="1">VTCC 930004</strain>
    </source>
</reference>